<dbReference type="EMBL" id="CAJNOW010021881">
    <property type="protein sequence ID" value="CAF1685729.1"/>
    <property type="molecule type" value="Genomic_DNA"/>
</dbReference>
<feature type="repeat" description="NHL" evidence="2">
    <location>
        <begin position="364"/>
        <end position="402"/>
    </location>
</feature>
<feature type="repeat" description="NHL" evidence="2">
    <location>
        <begin position="321"/>
        <end position="352"/>
    </location>
</feature>
<dbReference type="Gene3D" id="2.120.10.30">
    <property type="entry name" value="TolB, C-terminal domain"/>
    <property type="match status" value="2"/>
</dbReference>
<dbReference type="InterPro" id="IPR050952">
    <property type="entry name" value="TRIM-NHL_E3_ligases"/>
</dbReference>
<reference evidence="4" key="1">
    <citation type="submission" date="2021-02" db="EMBL/GenBank/DDBJ databases">
        <authorList>
            <person name="Nowell W R."/>
        </authorList>
    </citation>
    <scope>NUCLEOTIDE SEQUENCE</scope>
</reference>
<protein>
    <submittedName>
        <fullName evidence="4">Uncharacterized protein</fullName>
    </submittedName>
</protein>
<dbReference type="OrthoDB" id="654191at2759"/>
<sequence>MASKSTNKKAINDDLIKTEYPKGTVVCSAADVRCPWMGSVDQLQQHVASCSYEQIRPVLVELITENGKLKNLCNQQQSLIGELEVRIQKLERHFRAATHHLVISPNAKWAQNGISVAGGHPPGSDLNQLANPRGLYVDDDQNILIADYDNHRIVEWKCGATSGQVVAGGNGKGNRNDQLNGPTDVIVDKEADCLIICDRENRRIMQWPRRGGTTGKTIISNIYSYVLTMDNDGFLYVCDWEKHEVKRWRMGDTEGLVVAGGNGKGECLDQLNCPLAVFVDLDHSVYVSDCENHRVIKWVKEAKEGILVAGGGEGLGNALTQLSYPRGVIVDQLGTVYVADYSNHRIMRWPKGATEGSVVVGGNRRGRQANQFHSPVGLSFDRHSNLYVADNGNHRIQRFSLEDR</sequence>
<evidence type="ECO:0000313" key="4">
    <source>
        <dbReference type="EMBL" id="CAF1685729.1"/>
    </source>
</evidence>
<dbReference type="PANTHER" id="PTHR24104">
    <property type="entry name" value="E3 UBIQUITIN-PROTEIN LIGASE NHLRC1-RELATED"/>
    <property type="match status" value="1"/>
</dbReference>
<organism evidence="4 5">
    <name type="scientific">Rotaria magnacalcarata</name>
    <dbReference type="NCBI Taxonomy" id="392030"/>
    <lineage>
        <taxon>Eukaryota</taxon>
        <taxon>Metazoa</taxon>
        <taxon>Spiralia</taxon>
        <taxon>Gnathifera</taxon>
        <taxon>Rotifera</taxon>
        <taxon>Eurotatoria</taxon>
        <taxon>Bdelloidea</taxon>
        <taxon>Philodinida</taxon>
        <taxon>Philodinidae</taxon>
        <taxon>Rotaria</taxon>
    </lineage>
</organism>
<evidence type="ECO:0000313" key="3">
    <source>
        <dbReference type="EMBL" id="CAF1391991.1"/>
    </source>
</evidence>
<dbReference type="GO" id="GO:0043161">
    <property type="term" value="P:proteasome-mediated ubiquitin-dependent protein catabolic process"/>
    <property type="evidence" value="ECO:0007669"/>
    <property type="project" value="TreeGrafter"/>
</dbReference>
<dbReference type="EMBL" id="CAJNOV010010122">
    <property type="protein sequence ID" value="CAF1391991.1"/>
    <property type="molecule type" value="Genomic_DNA"/>
</dbReference>
<dbReference type="GO" id="GO:0008270">
    <property type="term" value="F:zinc ion binding"/>
    <property type="evidence" value="ECO:0007669"/>
    <property type="project" value="UniProtKB-KW"/>
</dbReference>
<name>A0A816HHK3_9BILA</name>
<gene>
    <name evidence="3" type="ORF">CJN711_LOCUS21504</name>
    <name evidence="4" type="ORF">KQP761_LOCUS38453</name>
</gene>
<dbReference type="PANTHER" id="PTHR24104:SF25">
    <property type="entry name" value="PROTEIN LIN-41"/>
    <property type="match status" value="1"/>
</dbReference>
<proteinExistence type="predicted"/>
<dbReference type="AlphaFoldDB" id="A0A816HHK3"/>
<dbReference type="CDD" id="cd05819">
    <property type="entry name" value="NHL"/>
    <property type="match status" value="1"/>
</dbReference>
<feature type="repeat" description="NHL" evidence="2">
    <location>
        <begin position="123"/>
        <end position="154"/>
    </location>
</feature>
<dbReference type="Pfam" id="PF01436">
    <property type="entry name" value="NHL"/>
    <property type="match status" value="3"/>
</dbReference>
<dbReference type="Proteomes" id="UP000663834">
    <property type="component" value="Unassembled WGS sequence"/>
</dbReference>
<dbReference type="PROSITE" id="PS51125">
    <property type="entry name" value="NHL"/>
    <property type="match status" value="3"/>
</dbReference>
<dbReference type="GO" id="GO:0061630">
    <property type="term" value="F:ubiquitin protein ligase activity"/>
    <property type="evidence" value="ECO:0007669"/>
    <property type="project" value="TreeGrafter"/>
</dbReference>
<comment type="caution">
    <text evidence="4">The sequence shown here is derived from an EMBL/GenBank/DDBJ whole genome shotgun (WGS) entry which is preliminary data.</text>
</comment>
<dbReference type="InterPro" id="IPR011042">
    <property type="entry name" value="6-blade_b-propeller_TolB-like"/>
</dbReference>
<dbReference type="GO" id="GO:0000209">
    <property type="term" value="P:protein polyubiquitination"/>
    <property type="evidence" value="ECO:0007669"/>
    <property type="project" value="TreeGrafter"/>
</dbReference>
<dbReference type="InterPro" id="IPR001258">
    <property type="entry name" value="NHL_repeat"/>
</dbReference>
<evidence type="ECO:0000313" key="5">
    <source>
        <dbReference type="Proteomes" id="UP000663834"/>
    </source>
</evidence>
<dbReference type="Proteomes" id="UP000663855">
    <property type="component" value="Unassembled WGS sequence"/>
</dbReference>
<evidence type="ECO:0000256" key="1">
    <source>
        <dbReference type="ARBA" id="ARBA00022737"/>
    </source>
</evidence>
<accession>A0A816HHK3</accession>
<dbReference type="SUPFAM" id="SSF63829">
    <property type="entry name" value="Calcium-dependent phosphotriesterase"/>
    <property type="match status" value="1"/>
</dbReference>
<evidence type="ECO:0000256" key="2">
    <source>
        <dbReference type="PROSITE-ProRule" id="PRU00504"/>
    </source>
</evidence>
<keyword evidence="1" id="KW-0677">Repeat</keyword>